<protein>
    <recommendedName>
        <fullName evidence="3">CCHC-type domain-containing protein</fullName>
    </recommendedName>
</protein>
<feature type="region of interest" description="Disordered" evidence="2">
    <location>
        <begin position="250"/>
        <end position="272"/>
    </location>
</feature>
<proteinExistence type="predicted"/>
<feature type="region of interest" description="Disordered" evidence="2">
    <location>
        <begin position="569"/>
        <end position="609"/>
    </location>
</feature>
<reference evidence="4" key="1">
    <citation type="submission" date="2023-07" db="EMBL/GenBank/DDBJ databases">
        <title>A chromosome-level genome assembly of Lolium multiflorum.</title>
        <authorList>
            <person name="Chen Y."/>
            <person name="Copetti D."/>
            <person name="Kolliker R."/>
            <person name="Studer B."/>
        </authorList>
    </citation>
    <scope>NUCLEOTIDE SEQUENCE</scope>
    <source>
        <strain evidence="4">02402/16</strain>
        <tissue evidence="4">Leaf</tissue>
    </source>
</reference>
<feature type="compositionally biased region" description="Pro residues" evidence="2">
    <location>
        <begin position="569"/>
        <end position="579"/>
    </location>
</feature>
<dbReference type="GO" id="GO:0008270">
    <property type="term" value="F:zinc ion binding"/>
    <property type="evidence" value="ECO:0007669"/>
    <property type="project" value="UniProtKB-KW"/>
</dbReference>
<dbReference type="EMBL" id="JAUUTY010000001">
    <property type="protein sequence ID" value="KAK1691837.1"/>
    <property type="molecule type" value="Genomic_DNA"/>
</dbReference>
<evidence type="ECO:0000256" key="2">
    <source>
        <dbReference type="SAM" id="MobiDB-lite"/>
    </source>
</evidence>
<evidence type="ECO:0000259" key="3">
    <source>
        <dbReference type="PROSITE" id="PS50158"/>
    </source>
</evidence>
<keyword evidence="1" id="KW-0479">Metal-binding</keyword>
<accession>A0AAD8TRU0</accession>
<dbReference type="Proteomes" id="UP001231189">
    <property type="component" value="Unassembled WGS sequence"/>
</dbReference>
<organism evidence="4 5">
    <name type="scientific">Lolium multiflorum</name>
    <name type="common">Italian ryegrass</name>
    <name type="synonym">Lolium perenne subsp. multiflorum</name>
    <dbReference type="NCBI Taxonomy" id="4521"/>
    <lineage>
        <taxon>Eukaryota</taxon>
        <taxon>Viridiplantae</taxon>
        <taxon>Streptophyta</taxon>
        <taxon>Embryophyta</taxon>
        <taxon>Tracheophyta</taxon>
        <taxon>Spermatophyta</taxon>
        <taxon>Magnoliopsida</taxon>
        <taxon>Liliopsida</taxon>
        <taxon>Poales</taxon>
        <taxon>Poaceae</taxon>
        <taxon>BOP clade</taxon>
        <taxon>Pooideae</taxon>
        <taxon>Poodae</taxon>
        <taxon>Poeae</taxon>
        <taxon>Poeae Chloroplast Group 2 (Poeae type)</taxon>
        <taxon>Loliodinae</taxon>
        <taxon>Loliinae</taxon>
        <taxon>Lolium</taxon>
    </lineage>
</organism>
<name>A0AAD8TRU0_LOLMU</name>
<comment type="caution">
    <text evidence="4">The sequence shown here is derived from an EMBL/GenBank/DDBJ whole genome shotgun (WGS) entry which is preliminary data.</text>
</comment>
<evidence type="ECO:0000313" key="4">
    <source>
        <dbReference type="EMBL" id="KAK1691837.1"/>
    </source>
</evidence>
<dbReference type="InterPro" id="IPR001878">
    <property type="entry name" value="Znf_CCHC"/>
</dbReference>
<feature type="compositionally biased region" description="Acidic residues" evidence="2">
    <location>
        <begin position="288"/>
        <end position="302"/>
    </location>
</feature>
<dbReference type="GO" id="GO:0003676">
    <property type="term" value="F:nucleic acid binding"/>
    <property type="evidence" value="ECO:0007669"/>
    <property type="project" value="InterPro"/>
</dbReference>
<feature type="domain" description="CCHC-type" evidence="3">
    <location>
        <begin position="223"/>
        <end position="237"/>
    </location>
</feature>
<sequence>MIQQAVGSKDLSYIVHFTTAKEAWESLFTIFVGNESMKRNKYNALRKQAEGFMKLPNEDHQEMYRRLLSIATAFGNVGAKHVDDMWIKDKYVDALMPYEPMDIKSPQGRYKYFQMLSNEVMQEMQAFKVAERNAQESMNRAIGMAKGANLALKADVVEEVEGQEASRASWSMSYPKDLEYHYNDHMAFHARGFWVDPSKAKEDNIKRNNSSGLKSSGPRSRSCFNCGDKFHFITECPFENRETRGGRLIPKNKAKETKAPYKNPFNKNKKNFTNKKPSRIVLLTQEEYSSEDDNSEEDEEETTNGVAAIATTSTSSSFLLEFPNENPPIKNAHCFMARSTEDYAAGGSKWVLDSGCASHMTGCKNLFKELRPNVHDITVSFGDNSKSEVLGFGKVVVAHNVTLVDVMLVKTLGYNLLSVNALGKMGFTIFIDKGGSSRFRGRKRYMPQGNDGVFRDENVSLQNTRDEAPMLHRKCPPYAPYVMMLINEKLGGDPVPCDDDHLVKKLYKTKERRTILHNQELLLAQSHGEPDRPPTLPCPTPYHRWSTAHVDWYSLEKHLGVLHITPVDPPVDPCGPSPAPAESSDDYASRYQPGDAEYDYTPATDEEIF</sequence>
<evidence type="ECO:0000313" key="5">
    <source>
        <dbReference type="Proteomes" id="UP001231189"/>
    </source>
</evidence>
<dbReference type="PROSITE" id="PS50158">
    <property type="entry name" value="ZF_CCHC"/>
    <property type="match status" value="1"/>
</dbReference>
<feature type="region of interest" description="Disordered" evidence="2">
    <location>
        <begin position="285"/>
        <end position="304"/>
    </location>
</feature>
<evidence type="ECO:0000256" key="1">
    <source>
        <dbReference type="PROSITE-ProRule" id="PRU00047"/>
    </source>
</evidence>
<keyword evidence="5" id="KW-1185">Reference proteome</keyword>
<keyword evidence="1" id="KW-0863">Zinc-finger</keyword>
<dbReference type="InterPro" id="IPR054722">
    <property type="entry name" value="PolX-like_BBD"/>
</dbReference>
<gene>
    <name evidence="4" type="ORF">QYE76_008534</name>
</gene>
<dbReference type="AlphaFoldDB" id="A0AAD8TRU0"/>
<keyword evidence="1" id="KW-0862">Zinc</keyword>
<dbReference type="Pfam" id="PF22936">
    <property type="entry name" value="Pol_BBD"/>
    <property type="match status" value="1"/>
</dbReference>